<proteinExistence type="predicted"/>
<feature type="domain" description="DUF3823" evidence="1">
    <location>
        <begin position="32"/>
        <end position="120"/>
    </location>
</feature>
<reference evidence="4 5" key="1">
    <citation type="submission" date="2017-02" db="EMBL/GenBank/DDBJ databases">
        <authorList>
            <person name="Peterson S.W."/>
        </authorList>
    </citation>
    <scope>NUCLEOTIDE SEQUENCE [LARGE SCALE GENOMIC DNA]</scope>
    <source>
        <strain evidence="4 5">DSM 22899</strain>
    </source>
</reference>
<feature type="domain" description="DUF3823" evidence="3">
    <location>
        <begin position="124"/>
        <end position="236"/>
    </location>
</feature>
<dbReference type="Gene3D" id="2.60.40.2060">
    <property type="match status" value="1"/>
</dbReference>
<name>A0A1T4ZZB4_9SPHI</name>
<dbReference type="AlphaFoldDB" id="A0A1T4ZZB4"/>
<dbReference type="EMBL" id="FUYS01000001">
    <property type="protein sequence ID" value="SKB28060.1"/>
    <property type="molecule type" value="Genomic_DNA"/>
</dbReference>
<evidence type="ECO:0000259" key="1">
    <source>
        <dbReference type="Pfam" id="PF12866"/>
    </source>
</evidence>
<evidence type="ECO:0000259" key="3">
    <source>
        <dbReference type="Pfam" id="PF18003"/>
    </source>
</evidence>
<dbReference type="STRING" id="623280.SAMN05660226_00331"/>
<dbReference type="InterPro" id="IPR024278">
    <property type="entry name" value="DUF3823_N"/>
</dbReference>
<protein>
    <recommendedName>
        <fullName evidence="6">DUF5013 domain-containing protein</fullName>
    </recommendedName>
</protein>
<evidence type="ECO:0000259" key="2">
    <source>
        <dbReference type="Pfam" id="PF16405"/>
    </source>
</evidence>
<accession>A0A1T4ZZB4</accession>
<dbReference type="Pfam" id="PF12866">
    <property type="entry name" value="DUF3823"/>
    <property type="match status" value="1"/>
</dbReference>
<dbReference type="InterPro" id="IPR032181">
    <property type="entry name" value="DUF5013"/>
</dbReference>
<dbReference type="PROSITE" id="PS51257">
    <property type="entry name" value="PROKAR_LIPOPROTEIN"/>
    <property type="match status" value="1"/>
</dbReference>
<organism evidence="4 5">
    <name type="scientific">Parapedobacter luteus</name>
    <dbReference type="NCBI Taxonomy" id="623280"/>
    <lineage>
        <taxon>Bacteria</taxon>
        <taxon>Pseudomonadati</taxon>
        <taxon>Bacteroidota</taxon>
        <taxon>Sphingobacteriia</taxon>
        <taxon>Sphingobacteriales</taxon>
        <taxon>Sphingobacteriaceae</taxon>
        <taxon>Parapedobacter</taxon>
    </lineage>
</organism>
<dbReference type="Pfam" id="PF18003">
    <property type="entry name" value="DUF3823_C"/>
    <property type="match status" value="1"/>
</dbReference>
<evidence type="ECO:0008006" key="6">
    <source>
        <dbReference type="Google" id="ProtNLM"/>
    </source>
</evidence>
<keyword evidence="5" id="KW-1185">Reference proteome</keyword>
<evidence type="ECO:0000313" key="5">
    <source>
        <dbReference type="Proteomes" id="UP000190541"/>
    </source>
</evidence>
<dbReference type="Gene3D" id="2.60.40.1120">
    <property type="entry name" value="Carboxypeptidase-like, regulatory domain"/>
    <property type="match status" value="1"/>
</dbReference>
<dbReference type="InterPro" id="IPR041186">
    <property type="entry name" value="DUF3823_C"/>
</dbReference>
<evidence type="ECO:0000313" key="4">
    <source>
        <dbReference type="EMBL" id="SKB28060.1"/>
    </source>
</evidence>
<sequence length="430" mass="47562">MKKIRYILLGVTLMSVTSCLKTDNWDAPDVRVHGRVIDSYTGENLLSSQGDWGIRIWERTWTASTPNPQSLSVKQDGSYNNSKLFAGTYDMLPYGGPFWPVDTVKGVVLNGNTEQHFTVTPYLRLTDFEVSLNGLNLVMKCRLNAPIRVDLPNLVEIKPFLSLTTFSGATNFIDIPEYNNQRRQINKSWEEEVGDAETSDVYTIGPLPVKAGYTYYVRLGANVNDANRKYNYTEIIKVEVPADAQNNPDEVPDNYLSNAQWPFSRADWDGNRWGNLAGGWITNEAMRTRGGMGGYDGGWEGADNDKQSLGFERWGEGEAPIENGKLYQTLDLPAGQFRFTLSFAGDNPIISNQGSDPRYLAVAVGETLPDVEDISSALASANFTGVDNAGNVSVEFSLAAPTTVSAGFVVNFTGTEQNVRPSWIKLEKID</sequence>
<dbReference type="Pfam" id="PF16405">
    <property type="entry name" value="DUF5013"/>
    <property type="match status" value="1"/>
</dbReference>
<dbReference type="RefSeq" id="WP_176146053.1">
    <property type="nucleotide sequence ID" value="NZ_FUYS01000001.1"/>
</dbReference>
<gene>
    <name evidence="4" type="ORF">SAMN05660226_00331</name>
</gene>
<dbReference type="Proteomes" id="UP000190541">
    <property type="component" value="Unassembled WGS sequence"/>
</dbReference>
<feature type="domain" description="DUF5013" evidence="2">
    <location>
        <begin position="258"/>
        <end position="407"/>
    </location>
</feature>